<keyword evidence="1" id="KW-0167">Capsid protein</keyword>
<dbReference type="AlphaFoldDB" id="A0A1I1ZIY0"/>
<evidence type="ECO:0000313" key="2">
    <source>
        <dbReference type="Proteomes" id="UP000199516"/>
    </source>
</evidence>
<dbReference type="Proteomes" id="UP000199516">
    <property type="component" value="Unassembled WGS sequence"/>
</dbReference>
<proteinExistence type="predicted"/>
<dbReference type="InterPro" id="IPR019593">
    <property type="entry name" value="Spore_coat_protein_Z/Y"/>
</dbReference>
<keyword evidence="1" id="KW-0946">Virion</keyword>
<reference evidence="1 2" key="1">
    <citation type="submission" date="2016-10" db="EMBL/GenBank/DDBJ databases">
        <authorList>
            <person name="de Groot N.N."/>
        </authorList>
    </citation>
    <scope>NUCLEOTIDE SEQUENCE [LARGE SCALE GENOMIC DNA]</scope>
    <source>
        <strain evidence="1 2">DSM 23995</strain>
    </source>
</reference>
<protein>
    <submittedName>
        <fullName evidence="1">Spore coat protein Y/spore coat protein Z</fullName>
    </submittedName>
</protein>
<keyword evidence="2" id="KW-1185">Reference proteome</keyword>
<accession>A0A1I1ZIY0</accession>
<gene>
    <name evidence="1" type="ORF">SAMN05192532_101216</name>
</gene>
<organism evidence="1 2">
    <name type="scientific">Alteribacillus iranensis</name>
    <dbReference type="NCBI Taxonomy" id="930128"/>
    <lineage>
        <taxon>Bacteria</taxon>
        <taxon>Bacillati</taxon>
        <taxon>Bacillota</taxon>
        <taxon>Bacilli</taxon>
        <taxon>Bacillales</taxon>
        <taxon>Bacillaceae</taxon>
        <taxon>Alteribacillus</taxon>
    </lineage>
</organism>
<dbReference type="STRING" id="930128.SAMN05192532_101216"/>
<dbReference type="OrthoDB" id="1655185at2"/>
<evidence type="ECO:0000313" key="1">
    <source>
        <dbReference type="EMBL" id="SFE30513.1"/>
    </source>
</evidence>
<sequence length="153" mass="17990">MKKAIILKSEEESCVQEVLEDLVASQKEFKNFLHSKYYRHMLLDHTGEGLVPFILYQKKGNQEVSEFVAMEKRDWFTTPFLAVKEIRKESHCATVILLRPLDIDGYETTDLKELFRLEKTSFCLEVDLSCFCAIQCLDPRLMNRKLPIIEPKW</sequence>
<dbReference type="Pfam" id="PF10612">
    <property type="entry name" value="Spore-coat_CotZ"/>
    <property type="match status" value="1"/>
</dbReference>
<name>A0A1I1ZIY0_9BACI</name>
<dbReference type="RefSeq" id="WP_091656241.1">
    <property type="nucleotide sequence ID" value="NZ_FONT01000001.1"/>
</dbReference>
<dbReference type="EMBL" id="FONT01000001">
    <property type="protein sequence ID" value="SFE30513.1"/>
    <property type="molecule type" value="Genomic_DNA"/>
</dbReference>